<proteinExistence type="predicted"/>
<evidence type="ECO:0000313" key="6">
    <source>
        <dbReference type="Proteomes" id="UP000821598"/>
    </source>
</evidence>
<keyword evidence="6" id="KW-1185">Reference proteome</keyword>
<dbReference type="EMBL" id="VOMC01000015">
    <property type="protein sequence ID" value="NVI05271.1"/>
    <property type="molecule type" value="Genomic_DNA"/>
</dbReference>
<dbReference type="CDD" id="cd13611">
    <property type="entry name" value="PBP2_YehZ"/>
    <property type="match status" value="1"/>
</dbReference>
<evidence type="ECO:0000256" key="1">
    <source>
        <dbReference type="SAM" id="SignalP"/>
    </source>
</evidence>
<dbReference type="InterPro" id="IPR007210">
    <property type="entry name" value="ABC_Gly_betaine_transp_sub-bd"/>
</dbReference>
<reference evidence="4 6" key="1">
    <citation type="submission" date="2019-08" db="EMBL/GenBank/DDBJ databases">
        <title>Paraburkholderia simonii sp. nov. and P. youngii sp. nov. Brazilian and Mexican Mimosa-associated rhizobia.</title>
        <authorList>
            <person name="Mavima L."/>
            <person name="Beukes C.W."/>
            <person name="Palmer M."/>
            <person name="De Meyer S.E."/>
            <person name="James E.K."/>
            <person name="Maluk M."/>
            <person name="Avontuur J.R."/>
            <person name="Chan W.Y."/>
            <person name="Venter S.N."/>
            <person name="Steenkamp E.T."/>
        </authorList>
    </citation>
    <scope>NUCLEOTIDE SEQUENCE [LARGE SCALE GENOMIC DNA]</scope>
    <source>
        <strain evidence="4 6">JPY454</strain>
    </source>
</reference>
<dbReference type="Proteomes" id="UP000592820">
    <property type="component" value="Unassembled WGS sequence"/>
</dbReference>
<dbReference type="Gene3D" id="3.40.190.10">
    <property type="entry name" value="Periplasmic binding protein-like II"/>
    <property type="match status" value="1"/>
</dbReference>
<feature type="domain" description="ABC-type glycine betaine transport system substrate-binding" evidence="2">
    <location>
        <begin position="37"/>
        <end position="302"/>
    </location>
</feature>
<dbReference type="EMBL" id="JACHDE010000001">
    <property type="protein sequence ID" value="MBB5398055.1"/>
    <property type="molecule type" value="Genomic_DNA"/>
</dbReference>
<comment type="caution">
    <text evidence="3">The sequence shown here is derived from an EMBL/GenBank/DDBJ whole genome shotgun (WGS) entry which is preliminary data.</text>
</comment>
<organism evidence="3 5">
    <name type="scientific">Paraburkholderia youngii</name>
    <dbReference type="NCBI Taxonomy" id="2782701"/>
    <lineage>
        <taxon>Bacteria</taxon>
        <taxon>Pseudomonadati</taxon>
        <taxon>Pseudomonadota</taxon>
        <taxon>Betaproteobacteria</taxon>
        <taxon>Burkholderiales</taxon>
        <taxon>Burkholderiaceae</taxon>
        <taxon>Paraburkholderia</taxon>
    </lineage>
</organism>
<dbReference type="Gene3D" id="3.40.190.120">
    <property type="entry name" value="Osmoprotection protein (prox), domain 2"/>
    <property type="match status" value="1"/>
</dbReference>
<dbReference type="RefSeq" id="WP_176123880.1">
    <property type="nucleotide sequence ID" value="NZ_JACHDE010000001.1"/>
</dbReference>
<dbReference type="SUPFAM" id="SSF53850">
    <property type="entry name" value="Periplasmic binding protein-like II"/>
    <property type="match status" value="1"/>
</dbReference>
<gene>
    <name evidence="4" type="ORF">FSB64_16135</name>
    <name evidence="3" type="ORF">HDG41_000091</name>
</gene>
<feature type="signal peptide" evidence="1">
    <location>
        <begin position="1"/>
        <end position="35"/>
    </location>
</feature>
<dbReference type="AlphaFoldDB" id="A0A7W8P0Q8"/>
<feature type="chain" id="PRO_5030753321" evidence="1">
    <location>
        <begin position="36"/>
        <end position="307"/>
    </location>
</feature>
<dbReference type="Pfam" id="PF04069">
    <property type="entry name" value="OpuAC"/>
    <property type="match status" value="1"/>
</dbReference>
<evidence type="ECO:0000259" key="2">
    <source>
        <dbReference type="Pfam" id="PF04069"/>
    </source>
</evidence>
<evidence type="ECO:0000313" key="3">
    <source>
        <dbReference type="EMBL" id="MBB5398055.1"/>
    </source>
</evidence>
<reference evidence="3 5" key="2">
    <citation type="submission" date="2020-08" db="EMBL/GenBank/DDBJ databases">
        <title>Genomic Encyclopedia of Type Strains, Phase IV (KMG-V): Genome sequencing to study the core and pangenomes of soil and plant-associated prokaryotes.</title>
        <authorList>
            <person name="Whitman W."/>
        </authorList>
    </citation>
    <scope>NUCLEOTIDE SEQUENCE [LARGE SCALE GENOMIC DNA]</scope>
    <source>
        <strain evidence="3 5">JPY162</strain>
    </source>
</reference>
<evidence type="ECO:0000313" key="4">
    <source>
        <dbReference type="EMBL" id="NVI05271.1"/>
    </source>
</evidence>
<accession>A0A7W8P0Q8</accession>
<dbReference type="GO" id="GO:0022857">
    <property type="term" value="F:transmembrane transporter activity"/>
    <property type="evidence" value="ECO:0007669"/>
    <property type="project" value="InterPro"/>
</dbReference>
<keyword evidence="1" id="KW-0732">Signal</keyword>
<protein>
    <submittedName>
        <fullName evidence="4">Glycine betaine ABC transporter substrate-binding protein</fullName>
    </submittedName>
    <submittedName>
        <fullName evidence="3">Osmoprotectant transport system substrate-binding protein</fullName>
    </submittedName>
</protein>
<evidence type="ECO:0000313" key="5">
    <source>
        <dbReference type="Proteomes" id="UP000592820"/>
    </source>
</evidence>
<dbReference type="GO" id="GO:0043190">
    <property type="term" value="C:ATP-binding cassette (ABC) transporter complex"/>
    <property type="evidence" value="ECO:0007669"/>
    <property type="project" value="InterPro"/>
</dbReference>
<dbReference type="Proteomes" id="UP000821598">
    <property type="component" value="Unassembled WGS sequence"/>
</dbReference>
<name>A0A7W8P0Q8_9BURK</name>
<sequence length="307" mass="33300">MSKPSLSRKLWSRLSAVFLSVFAAGALGVNAPAQAAATITVGGKNFTEQVLLAEITAELLQAKGFTVVKKDGMGSTVLRQAQENGQVDVYWEYTGTSLITYNKVNDKLDAQQTYARVKELDAQKGLVWLDPSKANDTYGIAMNRDVAQQLGIANLSDLAKVLKGGKELTFACNSEFYARPDGLRPLQKDYGFEFGPSQIQRMDSGLTYQALKDRQVDTALVFTTDGRVPAFNFVVLRDDRNFFPAYALTPVVRKATLDANPTLAGILNALSAKLDDATMARLNAEVDVQKKSLGDVSAAFLKSAGLL</sequence>